<keyword evidence="1" id="KW-1133">Transmembrane helix</keyword>
<comment type="caution">
    <text evidence="2">The sequence shown here is derived from an EMBL/GenBank/DDBJ whole genome shotgun (WGS) entry which is preliminary data.</text>
</comment>
<evidence type="ECO:0008006" key="4">
    <source>
        <dbReference type="Google" id="ProtNLM"/>
    </source>
</evidence>
<reference evidence="2 3" key="1">
    <citation type="journal article" date="2021" name="Int. J. Food Microbiol.">
        <title>Safety demonstration of a microbial species for use in the food chain: Weissella confusa.</title>
        <authorList>
            <person name="Bourdichon F."/>
            <person name="Patrone V."/>
            <person name="Fontana A."/>
            <person name="Milani G."/>
            <person name="Morelli L."/>
        </authorList>
    </citation>
    <scope>NUCLEOTIDE SEQUENCE [LARGE SCALE GENOMIC DNA]</scope>
    <source>
        <strain evidence="2 3">CCUG 43002</strain>
    </source>
</reference>
<feature type="transmembrane region" description="Helical" evidence="1">
    <location>
        <begin position="12"/>
        <end position="30"/>
    </location>
</feature>
<feature type="transmembrane region" description="Helical" evidence="1">
    <location>
        <begin position="36"/>
        <end position="53"/>
    </location>
</feature>
<evidence type="ECO:0000313" key="2">
    <source>
        <dbReference type="EMBL" id="MBJ7639915.1"/>
    </source>
</evidence>
<protein>
    <recommendedName>
        <fullName evidence="4">GGDEF domain-containing protein</fullName>
    </recommendedName>
</protein>
<dbReference type="RefSeq" id="WP_199468407.1">
    <property type="nucleotide sequence ID" value="NZ_JAAOCP010000019.1"/>
</dbReference>
<feature type="transmembrane region" description="Helical" evidence="1">
    <location>
        <begin position="83"/>
        <end position="102"/>
    </location>
</feature>
<dbReference type="AlphaFoldDB" id="A0AA40YT53"/>
<keyword evidence="1" id="KW-0472">Membrane</keyword>
<evidence type="ECO:0000313" key="3">
    <source>
        <dbReference type="Proteomes" id="UP000728106"/>
    </source>
</evidence>
<dbReference type="EMBL" id="JAAOCP010000019">
    <property type="protein sequence ID" value="MBJ7639915.1"/>
    <property type="molecule type" value="Genomic_DNA"/>
</dbReference>
<accession>A0AA40YT53</accession>
<evidence type="ECO:0000256" key="1">
    <source>
        <dbReference type="SAM" id="Phobius"/>
    </source>
</evidence>
<organism evidence="2 3">
    <name type="scientific">Weissella confusa</name>
    <name type="common">Lactobacillus confusus</name>
    <dbReference type="NCBI Taxonomy" id="1583"/>
    <lineage>
        <taxon>Bacteria</taxon>
        <taxon>Bacillati</taxon>
        <taxon>Bacillota</taxon>
        <taxon>Bacilli</taxon>
        <taxon>Lactobacillales</taxon>
        <taxon>Lactobacillaceae</taxon>
        <taxon>Weissella</taxon>
    </lineage>
</organism>
<gene>
    <name evidence="2" type="ORF">HAU20_11095</name>
</gene>
<keyword evidence="1" id="KW-0812">Transmembrane</keyword>
<proteinExistence type="predicted"/>
<dbReference type="Proteomes" id="UP000728106">
    <property type="component" value="Unassembled WGS sequence"/>
</dbReference>
<feature type="transmembrane region" description="Helical" evidence="1">
    <location>
        <begin position="58"/>
        <end position="77"/>
    </location>
</feature>
<keyword evidence="3" id="KW-1185">Reference proteome</keyword>
<name>A0AA40YT53_WEICO</name>
<sequence length="281" mass="32763">MKYKIKTLTLETLILLFIVVILTITISVGLLDKYLMIPIAVMMLLGIITGFFIDRIILVWLVTIVVFVGIALILNIGSQVSGVIKTLLLVTFPFFSTISVVMRSQVLSRNTLINNRKLIMRKMEKKNLVTKTPTQASLRKYYDKIVSKFSDREPLVVLTLISLAYYEQWEYADQNQLFQVLLDISTLLKENRLPSERIFYFGHGEFIIVSLRIKEDEVNSLNLETRQQLNDTYFELNGKKQELRYQFASLKINQREPLKFDDALKKLHRKQETDLIDEYLL</sequence>